<evidence type="ECO:0008006" key="4">
    <source>
        <dbReference type="Google" id="ProtNLM"/>
    </source>
</evidence>
<keyword evidence="3" id="KW-1185">Reference proteome</keyword>
<dbReference type="Proteomes" id="UP000636793">
    <property type="component" value="Unassembled WGS sequence"/>
</dbReference>
<proteinExistence type="predicted"/>
<reference evidence="2" key="1">
    <citation type="journal article" date="2014" name="Int. J. Syst. Evol. Microbiol.">
        <title>Complete genome sequence of Corynebacterium casei LMG S-19264T (=DSM 44701T), isolated from a smear-ripened cheese.</title>
        <authorList>
            <consortium name="US DOE Joint Genome Institute (JGI-PGF)"/>
            <person name="Walter F."/>
            <person name="Albersmeier A."/>
            <person name="Kalinowski J."/>
            <person name="Ruckert C."/>
        </authorList>
    </citation>
    <scope>NUCLEOTIDE SEQUENCE</scope>
    <source>
        <strain evidence="2">CGMCC 1.15085</strain>
    </source>
</reference>
<gene>
    <name evidence="2" type="ORF">GCM10011492_12470</name>
</gene>
<evidence type="ECO:0000313" key="2">
    <source>
        <dbReference type="EMBL" id="GGB24064.1"/>
    </source>
</evidence>
<accession>A0A916SZA4</accession>
<comment type="caution">
    <text evidence="2">The sequence shown here is derived from an EMBL/GenBank/DDBJ whole genome shotgun (WGS) entry which is preliminary data.</text>
</comment>
<reference evidence="2" key="2">
    <citation type="submission" date="2020-09" db="EMBL/GenBank/DDBJ databases">
        <authorList>
            <person name="Sun Q."/>
            <person name="Zhou Y."/>
        </authorList>
    </citation>
    <scope>NUCLEOTIDE SEQUENCE</scope>
    <source>
        <strain evidence="2">CGMCC 1.15085</strain>
    </source>
</reference>
<protein>
    <recommendedName>
        <fullName evidence="4">PASTA domain-containing protein</fullName>
    </recommendedName>
</protein>
<feature type="region of interest" description="Disordered" evidence="1">
    <location>
        <begin position="81"/>
        <end position="110"/>
    </location>
</feature>
<evidence type="ECO:0000256" key="1">
    <source>
        <dbReference type="SAM" id="MobiDB-lite"/>
    </source>
</evidence>
<dbReference type="EMBL" id="BMHI01000002">
    <property type="protein sequence ID" value="GGB24064.1"/>
    <property type="molecule type" value="Genomic_DNA"/>
</dbReference>
<dbReference type="AlphaFoldDB" id="A0A916SZA4"/>
<sequence length="110" mass="12082">MSRDSSRYADIVEVPDVVGLQVRDAARVAYVARLKLAQPDPDGPPLAALTWPDDYWVTEQEPPAGSSRQRWDPLVVHWSASPGRAGVREPRRPSSPVGTLTGEIDPPTDR</sequence>
<evidence type="ECO:0000313" key="3">
    <source>
        <dbReference type="Proteomes" id="UP000636793"/>
    </source>
</evidence>
<name>A0A916SZA4_9MICO</name>
<dbReference type="RefSeq" id="WP_188836120.1">
    <property type="nucleotide sequence ID" value="NZ_BMHI01000002.1"/>
</dbReference>
<organism evidence="2 3">
    <name type="scientific">Flexivirga endophytica</name>
    <dbReference type="NCBI Taxonomy" id="1849103"/>
    <lineage>
        <taxon>Bacteria</taxon>
        <taxon>Bacillati</taxon>
        <taxon>Actinomycetota</taxon>
        <taxon>Actinomycetes</taxon>
        <taxon>Micrococcales</taxon>
        <taxon>Dermacoccaceae</taxon>
        <taxon>Flexivirga</taxon>
    </lineage>
</organism>